<keyword evidence="12 15" id="KW-1133">Transmembrane helix</keyword>
<dbReference type="InterPro" id="IPR003661">
    <property type="entry name" value="HisK_dim/P_dom"/>
</dbReference>
<dbReference type="InterPro" id="IPR005467">
    <property type="entry name" value="His_kinase_dom"/>
</dbReference>
<evidence type="ECO:0000256" key="4">
    <source>
        <dbReference type="ARBA" id="ARBA00012438"/>
    </source>
</evidence>
<evidence type="ECO:0000256" key="8">
    <source>
        <dbReference type="ARBA" id="ARBA00022692"/>
    </source>
</evidence>
<dbReference type="GO" id="GO:0005886">
    <property type="term" value="C:plasma membrane"/>
    <property type="evidence" value="ECO:0007669"/>
    <property type="project" value="UniProtKB-SubCell"/>
</dbReference>
<dbReference type="PROSITE" id="PS50885">
    <property type="entry name" value="HAMP"/>
    <property type="match status" value="1"/>
</dbReference>
<keyword evidence="13" id="KW-0902">Two-component regulatory system</keyword>
<dbReference type="Pfam" id="PF00512">
    <property type="entry name" value="HisKA"/>
    <property type="match status" value="1"/>
</dbReference>
<feature type="transmembrane region" description="Helical" evidence="15">
    <location>
        <begin position="131"/>
        <end position="153"/>
    </location>
</feature>
<evidence type="ECO:0000256" key="13">
    <source>
        <dbReference type="ARBA" id="ARBA00023012"/>
    </source>
</evidence>
<dbReference type="CDD" id="cd00082">
    <property type="entry name" value="HisKA"/>
    <property type="match status" value="1"/>
</dbReference>
<keyword evidence="11" id="KW-0067">ATP-binding</keyword>
<keyword evidence="14 15" id="KW-0472">Membrane</keyword>
<evidence type="ECO:0000256" key="15">
    <source>
        <dbReference type="SAM" id="Phobius"/>
    </source>
</evidence>
<dbReference type="InterPro" id="IPR036097">
    <property type="entry name" value="HisK_dim/P_sf"/>
</dbReference>
<dbReference type="RefSeq" id="WP_146868508.1">
    <property type="nucleotide sequence ID" value="NZ_BKBC01000029.1"/>
</dbReference>
<evidence type="ECO:0000256" key="3">
    <source>
        <dbReference type="ARBA" id="ARBA00004236"/>
    </source>
</evidence>
<protein>
    <recommendedName>
        <fullName evidence="4">histidine kinase</fullName>
        <ecNumber evidence="4">2.7.13.3</ecNumber>
    </recommendedName>
</protein>
<comment type="caution">
    <text evidence="18">The sequence shown here is derived from an EMBL/GenBank/DDBJ whole genome shotgun (WGS) entry which is preliminary data.</text>
</comment>
<evidence type="ECO:0000256" key="9">
    <source>
        <dbReference type="ARBA" id="ARBA00022741"/>
    </source>
</evidence>
<dbReference type="Gene3D" id="1.10.287.130">
    <property type="match status" value="1"/>
</dbReference>
<proteinExistence type="predicted"/>
<gene>
    <name evidence="18" type="ORF">CBU02nite_21580</name>
</gene>
<feature type="transmembrane region" description="Helical" evidence="15">
    <location>
        <begin position="12"/>
        <end position="34"/>
    </location>
</feature>
<keyword evidence="8 15" id="KW-0812">Transmembrane</keyword>
<dbReference type="PANTHER" id="PTHR45528">
    <property type="entry name" value="SENSOR HISTIDINE KINASE CPXA"/>
    <property type="match status" value="1"/>
</dbReference>
<dbReference type="GO" id="GO:0005524">
    <property type="term" value="F:ATP binding"/>
    <property type="evidence" value="ECO:0007669"/>
    <property type="project" value="UniProtKB-KW"/>
</dbReference>
<accession>A0A512TN15</accession>
<evidence type="ECO:0000256" key="5">
    <source>
        <dbReference type="ARBA" id="ARBA00022475"/>
    </source>
</evidence>
<feature type="domain" description="Histidine kinase" evidence="16">
    <location>
        <begin position="219"/>
        <end position="433"/>
    </location>
</feature>
<dbReference type="Gene3D" id="3.30.565.10">
    <property type="entry name" value="Histidine kinase-like ATPase, C-terminal domain"/>
    <property type="match status" value="1"/>
</dbReference>
<evidence type="ECO:0000313" key="19">
    <source>
        <dbReference type="Proteomes" id="UP000321089"/>
    </source>
</evidence>
<evidence type="ECO:0000256" key="6">
    <source>
        <dbReference type="ARBA" id="ARBA00022553"/>
    </source>
</evidence>
<comment type="catalytic activity">
    <reaction evidence="1">
        <text>ATP + protein L-histidine = ADP + protein N-phospho-L-histidine.</text>
        <dbReference type="EC" id="2.7.13.3"/>
    </reaction>
</comment>
<dbReference type="Proteomes" id="UP000321089">
    <property type="component" value="Unassembled WGS sequence"/>
</dbReference>
<evidence type="ECO:0000256" key="14">
    <source>
        <dbReference type="ARBA" id="ARBA00023136"/>
    </source>
</evidence>
<dbReference type="GO" id="GO:0000155">
    <property type="term" value="F:phosphorelay sensor kinase activity"/>
    <property type="evidence" value="ECO:0007669"/>
    <property type="project" value="InterPro"/>
</dbReference>
<dbReference type="SMART" id="SM00387">
    <property type="entry name" value="HATPase_c"/>
    <property type="match status" value="1"/>
</dbReference>
<dbReference type="AlphaFoldDB" id="A0A512TN15"/>
<evidence type="ECO:0000256" key="12">
    <source>
        <dbReference type="ARBA" id="ARBA00022989"/>
    </source>
</evidence>
<dbReference type="PANTHER" id="PTHR45528:SF8">
    <property type="entry name" value="HISTIDINE KINASE"/>
    <property type="match status" value="1"/>
</dbReference>
<dbReference type="InterPro" id="IPR050398">
    <property type="entry name" value="HssS/ArlS-like"/>
</dbReference>
<dbReference type="SMART" id="SM00388">
    <property type="entry name" value="HisKA"/>
    <property type="match status" value="1"/>
</dbReference>
<reference evidence="18 19" key="1">
    <citation type="submission" date="2019-07" db="EMBL/GenBank/DDBJ databases">
        <title>Whole genome shotgun sequence of Clostridium butyricum NBRC 3858.</title>
        <authorList>
            <person name="Hosoyama A."/>
            <person name="Uohara A."/>
            <person name="Ohji S."/>
            <person name="Ichikawa N."/>
        </authorList>
    </citation>
    <scope>NUCLEOTIDE SEQUENCE [LARGE SCALE GENOMIC DNA]</scope>
    <source>
        <strain evidence="18 19">NBRC 3858</strain>
    </source>
</reference>
<dbReference type="InterPro" id="IPR036890">
    <property type="entry name" value="HATPase_C_sf"/>
</dbReference>
<keyword evidence="9" id="KW-0547">Nucleotide-binding</keyword>
<dbReference type="PROSITE" id="PS50109">
    <property type="entry name" value="HIS_KIN"/>
    <property type="match status" value="1"/>
</dbReference>
<dbReference type="Pfam" id="PF02518">
    <property type="entry name" value="HATPase_c"/>
    <property type="match status" value="1"/>
</dbReference>
<dbReference type="EMBL" id="BKBC01000029">
    <property type="protein sequence ID" value="GEQ21652.1"/>
    <property type="molecule type" value="Genomic_DNA"/>
</dbReference>
<dbReference type="FunFam" id="1.10.287.130:FF:000008">
    <property type="entry name" value="Two-component sensor histidine kinase"/>
    <property type="match status" value="1"/>
</dbReference>
<evidence type="ECO:0000256" key="11">
    <source>
        <dbReference type="ARBA" id="ARBA00022840"/>
    </source>
</evidence>
<evidence type="ECO:0000259" key="17">
    <source>
        <dbReference type="PROSITE" id="PS50885"/>
    </source>
</evidence>
<evidence type="ECO:0000259" key="16">
    <source>
        <dbReference type="PROSITE" id="PS50109"/>
    </source>
</evidence>
<dbReference type="SUPFAM" id="SSF47384">
    <property type="entry name" value="Homodimeric domain of signal transducing histidine kinase"/>
    <property type="match status" value="1"/>
</dbReference>
<feature type="transmembrane region" description="Helical" evidence="15">
    <location>
        <begin position="84"/>
        <end position="111"/>
    </location>
</feature>
<dbReference type="InterPro" id="IPR004358">
    <property type="entry name" value="Sig_transdc_His_kin-like_C"/>
</dbReference>
<comment type="subcellular location">
    <subcellularLocation>
        <location evidence="3">Cell membrane</location>
    </subcellularLocation>
    <subcellularLocation>
        <location evidence="2">Membrane</location>
        <topology evidence="2">Multi-pass membrane protein</topology>
    </subcellularLocation>
</comment>
<dbReference type="SUPFAM" id="SSF55874">
    <property type="entry name" value="ATPase domain of HSP90 chaperone/DNA topoisomerase II/histidine kinase"/>
    <property type="match status" value="1"/>
</dbReference>
<dbReference type="Gene3D" id="6.10.340.10">
    <property type="match status" value="1"/>
</dbReference>
<dbReference type="CDD" id="cd06225">
    <property type="entry name" value="HAMP"/>
    <property type="match status" value="1"/>
</dbReference>
<feature type="transmembrane region" description="Helical" evidence="15">
    <location>
        <begin position="54"/>
        <end position="72"/>
    </location>
</feature>
<evidence type="ECO:0000256" key="10">
    <source>
        <dbReference type="ARBA" id="ARBA00022777"/>
    </source>
</evidence>
<dbReference type="InterPro" id="IPR003594">
    <property type="entry name" value="HATPase_dom"/>
</dbReference>
<evidence type="ECO:0000256" key="7">
    <source>
        <dbReference type="ARBA" id="ARBA00022679"/>
    </source>
</evidence>
<evidence type="ECO:0000256" key="2">
    <source>
        <dbReference type="ARBA" id="ARBA00004141"/>
    </source>
</evidence>
<keyword evidence="10" id="KW-0418">Kinase</keyword>
<feature type="domain" description="HAMP" evidence="17">
    <location>
        <begin position="152"/>
        <end position="204"/>
    </location>
</feature>
<dbReference type="PRINTS" id="PR00344">
    <property type="entry name" value="BCTRLSENSOR"/>
</dbReference>
<organism evidence="18 19">
    <name type="scientific">Clostridium butyricum</name>
    <dbReference type="NCBI Taxonomy" id="1492"/>
    <lineage>
        <taxon>Bacteria</taxon>
        <taxon>Bacillati</taxon>
        <taxon>Bacillota</taxon>
        <taxon>Clostridia</taxon>
        <taxon>Eubacteriales</taxon>
        <taxon>Clostridiaceae</taxon>
        <taxon>Clostridium</taxon>
    </lineage>
</organism>
<keyword evidence="7" id="KW-0808">Transferase</keyword>
<name>A0A512TN15_CLOBU</name>
<dbReference type="InterPro" id="IPR003660">
    <property type="entry name" value="HAMP_dom"/>
</dbReference>
<sequence>MIKTLKEKKYNLIFGVIIGFVIAQVVFTEGYAILAARQQENTIININVSEDFNNYLRILSVIIFISTILIFNTKKFIKFNLDRIGSYLILVVLVSITAAFEFTFIVVVIGLKIFPDLEYYMKNNYFFSINIFFIICFIGIFVFLITFILLVNIKVRYIKYLTKEVQVIKSEGFGKTVEVKGGDELSELCKSINNMSLELGKKIENEKNIENNKNELITNISHDLKTPLTSIIGYLELLNKDGLTESNKKQYLNIAYKKSLRLKELVNELFEYTKLSGSDIKLSKDKVNVSTLLNQAVGESIINFSEKNIEVLLDNPYNEIFCDADSTQILRVFENLIKNAEKYSNSDSVFKVTVAVNNKNVLISLSNKCKEIMEKDLENIFEKFYRNDKSRSEEGSGLGLPIAKRIIELHNGRLWAEKTGDNVKFNIQLQSIA</sequence>
<evidence type="ECO:0000313" key="18">
    <source>
        <dbReference type="EMBL" id="GEQ21652.1"/>
    </source>
</evidence>
<evidence type="ECO:0000256" key="1">
    <source>
        <dbReference type="ARBA" id="ARBA00000085"/>
    </source>
</evidence>
<keyword evidence="5" id="KW-1003">Cell membrane</keyword>
<keyword evidence="6" id="KW-0597">Phosphoprotein</keyword>
<dbReference type="EC" id="2.7.13.3" evidence="4"/>